<gene>
    <name evidence="7" type="ORF">FD37_GL002272</name>
</gene>
<evidence type="ECO:0000256" key="1">
    <source>
        <dbReference type="ARBA" id="ARBA00008857"/>
    </source>
</evidence>
<evidence type="ECO:0000256" key="4">
    <source>
        <dbReference type="PROSITE-ProRule" id="PRU01248"/>
    </source>
</evidence>
<dbReference type="GO" id="GO:0006310">
    <property type="term" value="P:DNA recombination"/>
    <property type="evidence" value="ECO:0007669"/>
    <property type="project" value="UniProtKB-KW"/>
</dbReference>
<dbReference type="PATRIC" id="fig|1423805.4.peg.2339"/>
<reference evidence="7 8" key="1">
    <citation type="journal article" date="2015" name="Genome Announc.">
        <title>Expanding the biotechnology potential of lactobacilli through comparative genomics of 213 strains and associated genera.</title>
        <authorList>
            <person name="Sun Z."/>
            <person name="Harris H.M."/>
            <person name="McCann A."/>
            <person name="Guo C."/>
            <person name="Argimon S."/>
            <person name="Zhang W."/>
            <person name="Yang X."/>
            <person name="Jeffery I.B."/>
            <person name="Cooney J.C."/>
            <person name="Kagawa T.F."/>
            <person name="Liu W."/>
            <person name="Song Y."/>
            <person name="Salvetti E."/>
            <person name="Wrobel A."/>
            <person name="Rasinkangas P."/>
            <person name="Parkhill J."/>
            <person name="Rea M.C."/>
            <person name="O'Sullivan O."/>
            <person name="Ritari J."/>
            <person name="Douillard F.P."/>
            <person name="Paul Ross R."/>
            <person name="Yang R."/>
            <person name="Briner A.E."/>
            <person name="Felis G.E."/>
            <person name="de Vos W.M."/>
            <person name="Barrangou R."/>
            <person name="Klaenhammer T.R."/>
            <person name="Caufield P.W."/>
            <person name="Cui Y."/>
            <person name="Zhang H."/>
            <person name="O'Toole P.W."/>
        </authorList>
    </citation>
    <scope>NUCLEOTIDE SEQUENCE [LARGE SCALE GENOMIC DNA]</scope>
    <source>
        <strain evidence="7 8">DSM 15429</strain>
    </source>
</reference>
<dbReference type="InterPro" id="IPR050090">
    <property type="entry name" value="Tyrosine_recombinase_XerCD"/>
</dbReference>
<feature type="domain" description="Core-binding (CB)" evidence="6">
    <location>
        <begin position="100"/>
        <end position="183"/>
    </location>
</feature>
<dbReference type="InterPro" id="IPR002104">
    <property type="entry name" value="Integrase_catalytic"/>
</dbReference>
<dbReference type="SUPFAM" id="SSF56349">
    <property type="entry name" value="DNA breaking-rejoining enzymes"/>
    <property type="match status" value="1"/>
</dbReference>
<evidence type="ECO:0000256" key="2">
    <source>
        <dbReference type="ARBA" id="ARBA00023125"/>
    </source>
</evidence>
<dbReference type="GO" id="GO:0015074">
    <property type="term" value="P:DNA integration"/>
    <property type="evidence" value="ECO:0007669"/>
    <property type="project" value="InterPro"/>
</dbReference>
<dbReference type="Pfam" id="PF00589">
    <property type="entry name" value="Phage_integrase"/>
    <property type="match status" value="1"/>
</dbReference>
<accession>A0A0R1R0M9</accession>
<dbReference type="PROSITE" id="PS51900">
    <property type="entry name" value="CB"/>
    <property type="match status" value="1"/>
</dbReference>
<sequence>MKNGKIELSINSVLSFSLELFMRRDKIMHFEKRKKADGTVSYIAIESFVDPLTGKRKRATVSFKSGTSRAKAQARRELDDKIAAAINGLEDGQKERLKSYTFGELKHDWFESWKKTVKPQTVKREEMVIARLSMIIDQSTLVTKITSLLIKNCLDDYREKYKSSFSTMQHIKSTLNKIFDYAVLYCGLPFSPAQAVRLKSSVADKVGKKERLEKKFLDEREIKALLTELQNRRNPAYFELTLFLIGTGCRIGEAGALASDDVDFEKGTVTIKSSLQSHDLRVDEYYLDTPKTSAGERTEDLPKFAVNALKRCIQWNRLVDQAHRESPSDEFRFSKSIFRTEYGSPITSHNYRALLTRINEWLFDNCEQKYGFKWTKNVVPHSFRHIHISILRSDPSVPLPEVQERVGHVKEETTAGYTHQLTTSQTKSVQVISNFAEKIGMN</sequence>
<name>A0A0R1R0M9_9LACO</name>
<dbReference type="InterPro" id="IPR011010">
    <property type="entry name" value="DNA_brk_join_enz"/>
</dbReference>
<dbReference type="GO" id="GO:0003677">
    <property type="term" value="F:DNA binding"/>
    <property type="evidence" value="ECO:0007669"/>
    <property type="project" value="UniProtKB-UniRule"/>
</dbReference>
<dbReference type="Gene3D" id="1.10.150.130">
    <property type="match status" value="1"/>
</dbReference>
<evidence type="ECO:0000256" key="3">
    <source>
        <dbReference type="ARBA" id="ARBA00023172"/>
    </source>
</evidence>
<proteinExistence type="inferred from homology"/>
<comment type="caution">
    <text evidence="7">The sequence shown here is derived from an EMBL/GenBank/DDBJ whole genome shotgun (WGS) entry which is preliminary data.</text>
</comment>
<evidence type="ECO:0000259" key="5">
    <source>
        <dbReference type="PROSITE" id="PS51898"/>
    </source>
</evidence>
<evidence type="ECO:0000259" key="6">
    <source>
        <dbReference type="PROSITE" id="PS51900"/>
    </source>
</evidence>
<dbReference type="PANTHER" id="PTHR30349">
    <property type="entry name" value="PHAGE INTEGRASE-RELATED"/>
    <property type="match status" value="1"/>
</dbReference>
<dbReference type="InterPro" id="IPR010998">
    <property type="entry name" value="Integrase_recombinase_N"/>
</dbReference>
<dbReference type="Gene3D" id="1.10.443.10">
    <property type="entry name" value="Intergrase catalytic core"/>
    <property type="match status" value="1"/>
</dbReference>
<dbReference type="InterPro" id="IPR013762">
    <property type="entry name" value="Integrase-like_cat_sf"/>
</dbReference>
<organism evidence="7 8">
    <name type="scientific">Levilactobacillus spicheri DSM 15429</name>
    <dbReference type="NCBI Taxonomy" id="1423805"/>
    <lineage>
        <taxon>Bacteria</taxon>
        <taxon>Bacillati</taxon>
        <taxon>Bacillota</taxon>
        <taxon>Bacilli</taxon>
        <taxon>Lactobacillales</taxon>
        <taxon>Lactobacillaceae</taxon>
        <taxon>Levilactobacillus</taxon>
    </lineage>
</organism>
<keyword evidence="3" id="KW-0233">DNA recombination</keyword>
<dbReference type="AlphaFoldDB" id="A0A0R1R0M9"/>
<feature type="domain" description="Tyr recombinase" evidence="5">
    <location>
        <begin position="212"/>
        <end position="431"/>
    </location>
</feature>
<comment type="similarity">
    <text evidence="1">Belongs to the 'phage' integrase family.</text>
</comment>
<dbReference type="Proteomes" id="UP000051835">
    <property type="component" value="Unassembled WGS sequence"/>
</dbReference>
<protein>
    <submittedName>
        <fullName evidence="7">Integrase</fullName>
    </submittedName>
</protein>
<dbReference type="PROSITE" id="PS51898">
    <property type="entry name" value="TYR_RECOMBINASE"/>
    <property type="match status" value="1"/>
</dbReference>
<evidence type="ECO:0000313" key="8">
    <source>
        <dbReference type="Proteomes" id="UP000051835"/>
    </source>
</evidence>
<dbReference type="EMBL" id="AZFC01000003">
    <property type="protein sequence ID" value="KRL50140.1"/>
    <property type="molecule type" value="Genomic_DNA"/>
</dbReference>
<dbReference type="InterPro" id="IPR044068">
    <property type="entry name" value="CB"/>
</dbReference>
<evidence type="ECO:0000313" key="7">
    <source>
        <dbReference type="EMBL" id="KRL50140.1"/>
    </source>
</evidence>
<dbReference type="PANTHER" id="PTHR30349:SF64">
    <property type="entry name" value="PROPHAGE INTEGRASE INTD-RELATED"/>
    <property type="match status" value="1"/>
</dbReference>
<dbReference type="CDD" id="cd01189">
    <property type="entry name" value="INT_ICEBs1_C_like"/>
    <property type="match status" value="1"/>
</dbReference>
<keyword evidence="2 4" id="KW-0238">DNA-binding</keyword>